<dbReference type="AlphaFoldDB" id="A0A381PN19"/>
<keyword evidence="8" id="KW-0762">Sugar transport</keyword>
<keyword evidence="12" id="KW-0418">Kinase</keyword>
<evidence type="ECO:0000256" key="5">
    <source>
        <dbReference type="ARBA" id="ARBA00012232"/>
    </source>
</evidence>
<dbReference type="InterPro" id="IPR040442">
    <property type="entry name" value="Pyrv_kinase-like_dom_sf"/>
</dbReference>
<proteinExistence type="inferred from homology"/>
<dbReference type="GO" id="GO:0016301">
    <property type="term" value="F:kinase activity"/>
    <property type="evidence" value="ECO:0007669"/>
    <property type="project" value="UniProtKB-KW"/>
</dbReference>
<evidence type="ECO:0000256" key="4">
    <source>
        <dbReference type="ARBA" id="ARBA00007837"/>
    </source>
</evidence>
<dbReference type="NCBIfam" id="TIGR01417">
    <property type="entry name" value="PTS_I_fam"/>
    <property type="match status" value="1"/>
</dbReference>
<dbReference type="InterPro" id="IPR050499">
    <property type="entry name" value="PEP-utilizing_PTS_enzyme"/>
</dbReference>
<keyword evidence="14" id="KW-1133">Transmembrane helix</keyword>
<dbReference type="PANTHER" id="PTHR46244:SF1">
    <property type="entry name" value="PHOSPHOENOLPYRUVATE-DEPENDENT PHOSPHOTRANSFERASE SYSTEM"/>
    <property type="match status" value="1"/>
</dbReference>
<gene>
    <name evidence="16" type="ORF">METZ01_LOCUS20868</name>
</gene>
<evidence type="ECO:0000256" key="11">
    <source>
        <dbReference type="ARBA" id="ARBA00022723"/>
    </source>
</evidence>
<comment type="catalytic activity">
    <reaction evidence="1">
        <text>L-histidyl-[protein] + phosphoenolpyruvate = N(pros)-phospho-L-histidyl-[protein] + pyruvate</text>
        <dbReference type="Rhea" id="RHEA:23880"/>
        <dbReference type="Rhea" id="RHEA-COMP:9745"/>
        <dbReference type="Rhea" id="RHEA-COMP:9746"/>
        <dbReference type="ChEBI" id="CHEBI:15361"/>
        <dbReference type="ChEBI" id="CHEBI:29979"/>
        <dbReference type="ChEBI" id="CHEBI:58702"/>
        <dbReference type="ChEBI" id="CHEBI:64837"/>
        <dbReference type="EC" id="2.7.3.9"/>
    </reaction>
</comment>
<feature type="domain" description="GAF" evidence="15">
    <location>
        <begin position="17"/>
        <end position="164"/>
    </location>
</feature>
<dbReference type="PRINTS" id="PR01736">
    <property type="entry name" value="PHPHTRNFRASE"/>
</dbReference>
<dbReference type="InterPro" id="IPR015813">
    <property type="entry name" value="Pyrv/PenolPyrv_kinase-like_dom"/>
</dbReference>
<comment type="subcellular location">
    <subcellularLocation>
        <location evidence="3">Cytoplasm</location>
    </subcellularLocation>
</comment>
<dbReference type="EC" id="2.7.3.9" evidence="5"/>
<dbReference type="SUPFAM" id="SSF51621">
    <property type="entry name" value="Phosphoenolpyruvate/pyruvate domain"/>
    <property type="match status" value="1"/>
</dbReference>
<dbReference type="SUPFAM" id="SSF47831">
    <property type="entry name" value="Enzyme I of the PEP:sugar phosphotransferase system HPr-binding (sub)domain"/>
    <property type="match status" value="1"/>
</dbReference>
<comment type="cofactor">
    <cofactor evidence="2">
        <name>Mg(2+)</name>
        <dbReference type="ChEBI" id="CHEBI:18420"/>
    </cofactor>
</comment>
<dbReference type="GO" id="GO:0005737">
    <property type="term" value="C:cytoplasm"/>
    <property type="evidence" value="ECO:0007669"/>
    <property type="project" value="UniProtKB-SubCell"/>
</dbReference>
<keyword evidence="14" id="KW-0472">Membrane</keyword>
<evidence type="ECO:0000256" key="2">
    <source>
        <dbReference type="ARBA" id="ARBA00001946"/>
    </source>
</evidence>
<dbReference type="PANTHER" id="PTHR46244">
    <property type="entry name" value="PHOSPHOENOLPYRUVATE-PROTEIN PHOSPHOTRANSFERASE"/>
    <property type="match status" value="1"/>
</dbReference>
<evidence type="ECO:0000256" key="1">
    <source>
        <dbReference type="ARBA" id="ARBA00000683"/>
    </source>
</evidence>
<keyword evidence="14" id="KW-0812">Transmembrane</keyword>
<evidence type="ECO:0000256" key="6">
    <source>
        <dbReference type="ARBA" id="ARBA00022448"/>
    </source>
</evidence>
<dbReference type="InterPro" id="IPR036618">
    <property type="entry name" value="PtsI_HPr-bd_sf"/>
</dbReference>
<evidence type="ECO:0000256" key="7">
    <source>
        <dbReference type="ARBA" id="ARBA00022490"/>
    </source>
</evidence>
<dbReference type="InterPro" id="IPR008279">
    <property type="entry name" value="PEP-util_enz_mobile_dom"/>
</dbReference>
<dbReference type="SUPFAM" id="SSF55781">
    <property type="entry name" value="GAF domain-like"/>
    <property type="match status" value="1"/>
</dbReference>
<protein>
    <recommendedName>
        <fullName evidence="5">phosphoenolpyruvate--protein phosphotransferase</fullName>
        <ecNumber evidence="5">2.7.3.9</ecNumber>
    </recommendedName>
</protein>
<dbReference type="SUPFAM" id="SSF52009">
    <property type="entry name" value="Phosphohistidine domain"/>
    <property type="match status" value="1"/>
</dbReference>
<dbReference type="Gene3D" id="1.10.274.10">
    <property type="entry name" value="PtsI, HPr-binding domain"/>
    <property type="match status" value="1"/>
</dbReference>
<evidence type="ECO:0000256" key="3">
    <source>
        <dbReference type="ARBA" id="ARBA00004496"/>
    </source>
</evidence>
<evidence type="ECO:0000256" key="9">
    <source>
        <dbReference type="ARBA" id="ARBA00022679"/>
    </source>
</evidence>
<name>A0A381PN19_9ZZZZ</name>
<evidence type="ECO:0000256" key="12">
    <source>
        <dbReference type="ARBA" id="ARBA00022777"/>
    </source>
</evidence>
<reference evidence="16" key="1">
    <citation type="submission" date="2018-05" db="EMBL/GenBank/DDBJ databases">
        <authorList>
            <person name="Lanie J.A."/>
            <person name="Ng W.-L."/>
            <person name="Kazmierczak K.M."/>
            <person name="Andrzejewski T.M."/>
            <person name="Davidsen T.M."/>
            <person name="Wayne K.J."/>
            <person name="Tettelin H."/>
            <person name="Glass J.I."/>
            <person name="Rusch D."/>
            <person name="Podicherti R."/>
            <person name="Tsui H.-C.T."/>
            <person name="Winkler M.E."/>
        </authorList>
    </citation>
    <scope>NUCLEOTIDE SEQUENCE</scope>
</reference>
<evidence type="ECO:0000256" key="8">
    <source>
        <dbReference type="ARBA" id="ARBA00022597"/>
    </source>
</evidence>
<dbReference type="InterPro" id="IPR008731">
    <property type="entry name" value="PTS_EIN"/>
</dbReference>
<keyword evidence="6" id="KW-0813">Transport</keyword>
<dbReference type="EMBL" id="UINC01001027">
    <property type="protein sequence ID" value="SUZ68014.1"/>
    <property type="molecule type" value="Genomic_DNA"/>
</dbReference>
<keyword evidence="9" id="KW-0808">Transferase</keyword>
<dbReference type="SMART" id="SM00065">
    <property type="entry name" value="GAF"/>
    <property type="match status" value="1"/>
</dbReference>
<dbReference type="GO" id="GO:0046872">
    <property type="term" value="F:metal ion binding"/>
    <property type="evidence" value="ECO:0007669"/>
    <property type="project" value="UniProtKB-KW"/>
</dbReference>
<comment type="similarity">
    <text evidence="4">Belongs to the PEP-utilizing enzyme family.</text>
</comment>
<dbReference type="Pfam" id="PF02896">
    <property type="entry name" value="PEP-utilizers_C"/>
    <property type="match status" value="1"/>
</dbReference>
<evidence type="ECO:0000259" key="15">
    <source>
        <dbReference type="SMART" id="SM00065"/>
    </source>
</evidence>
<evidence type="ECO:0000256" key="14">
    <source>
        <dbReference type="SAM" id="Phobius"/>
    </source>
</evidence>
<dbReference type="GO" id="GO:0008965">
    <property type="term" value="F:phosphoenolpyruvate-protein phosphotransferase activity"/>
    <property type="evidence" value="ECO:0007669"/>
    <property type="project" value="UniProtKB-EC"/>
</dbReference>
<dbReference type="GO" id="GO:0009401">
    <property type="term" value="P:phosphoenolpyruvate-dependent sugar phosphotransferase system"/>
    <property type="evidence" value="ECO:0007669"/>
    <property type="project" value="UniProtKB-KW"/>
</dbReference>
<dbReference type="Pfam" id="PF01590">
    <property type="entry name" value="GAF"/>
    <property type="match status" value="1"/>
</dbReference>
<dbReference type="Gene3D" id="3.50.30.10">
    <property type="entry name" value="Phosphohistidine domain"/>
    <property type="match status" value="1"/>
</dbReference>
<evidence type="ECO:0000313" key="16">
    <source>
        <dbReference type="EMBL" id="SUZ68014.1"/>
    </source>
</evidence>
<dbReference type="InterPro" id="IPR029016">
    <property type="entry name" value="GAF-like_dom_sf"/>
</dbReference>
<dbReference type="InterPro" id="IPR036637">
    <property type="entry name" value="Phosphohistidine_dom_sf"/>
</dbReference>
<dbReference type="NCBIfam" id="NF008283">
    <property type="entry name" value="PRK11061.1"/>
    <property type="match status" value="1"/>
</dbReference>
<organism evidence="16">
    <name type="scientific">marine metagenome</name>
    <dbReference type="NCBI Taxonomy" id="408172"/>
    <lineage>
        <taxon>unclassified sequences</taxon>
        <taxon>metagenomes</taxon>
        <taxon>ecological metagenomes</taxon>
    </lineage>
</organism>
<keyword evidence="11" id="KW-0479">Metal-binding</keyword>
<sequence length="762" mass="84800">MLDALRQISRDVETAPSFEYALGIIVARVCLILGTEVCSIYIFDKVSGELKLIENEGFHRSAIGTVSLAPGEGVVGLVAERGEPLNIENVSEHPRYRHFSAIGEEPFSAFLGVPVTHNRRVLGVITVQQREDRRFREDEEAFLTTLAAQLANVVARADATGRVSAILNADYVPTDVRYEGIAGAPGIAIGTAVVIGPSANLDHVPNKETDEVAAELTSFDRAIDRVRADIEETDRSLSEHLPAQERALFSAYLHMLDDSAIAGEVREEIRLGNWAQGALRTVIARHVSKLQLVENPYLRERVTDVRELGQRVLAYLQDIHRDKFYFPEQVILIGEEVTASMVSDVPANQLKGIVSLRGSSNSHTAILARALNVPAVMGVSEFPVYEFENQIVVVDGFYGELVGNPTTQVMDHYHELIAEEAEFVKELEPIKDQPSETLDGHRLNLWVNIGLVGEITRSLDRGAEGIGLFRTEIPFASRDRFPTEEEQRVIYREHLEAFNPRPVTMRTLDIGGDKALPYFPIDEDNPFLGWRGIRVTLDHPEIFLVQVRAMIKASLGLESDLRIMLPMVTDRREVAEAKTLILRAYREVREENVAAKLPQIGAMIEVPAVIHQARLIARQVDFLAVGSNDLTQYMLAVDRNNPRVANLYQEMHPAVLHALRELAKAAHAEQKGIGICGELAGTPEGAILCVAMGYDVLSMNAANLPKVKWVIRNVSLRDCRRILARVRRMDDAEEILDFIRDQLIGAGLERAIPHHETPSVFL</sequence>
<dbReference type="Gene3D" id="3.20.20.60">
    <property type="entry name" value="Phosphoenolpyruvate-binding domains"/>
    <property type="match status" value="1"/>
</dbReference>
<accession>A0A381PN19</accession>
<dbReference type="InterPro" id="IPR003018">
    <property type="entry name" value="GAF"/>
</dbReference>
<dbReference type="Pfam" id="PF05524">
    <property type="entry name" value="PEP-utilisers_N"/>
    <property type="match status" value="1"/>
</dbReference>
<dbReference type="InterPro" id="IPR000121">
    <property type="entry name" value="PEP_util_C"/>
</dbReference>
<feature type="transmembrane region" description="Helical" evidence="14">
    <location>
        <begin position="20"/>
        <end position="43"/>
    </location>
</feature>
<evidence type="ECO:0000256" key="13">
    <source>
        <dbReference type="ARBA" id="ARBA00022842"/>
    </source>
</evidence>
<evidence type="ECO:0000256" key="10">
    <source>
        <dbReference type="ARBA" id="ARBA00022683"/>
    </source>
</evidence>
<keyword evidence="13" id="KW-0460">Magnesium</keyword>
<dbReference type="Pfam" id="PF00391">
    <property type="entry name" value="PEP-utilizers"/>
    <property type="match status" value="1"/>
</dbReference>
<keyword evidence="7" id="KW-0963">Cytoplasm</keyword>
<dbReference type="InterPro" id="IPR006318">
    <property type="entry name" value="PTS_EI-like"/>
</dbReference>
<dbReference type="Gene3D" id="3.30.450.40">
    <property type="match status" value="1"/>
</dbReference>
<keyword evidence="10" id="KW-0598">Phosphotransferase system</keyword>